<evidence type="ECO:0000313" key="2">
    <source>
        <dbReference type="EMBL" id="POS82990.1"/>
    </source>
</evidence>
<comment type="caution">
    <text evidence="2">The sequence shown here is derived from an EMBL/GenBank/DDBJ whole genome shotgun (WGS) entry which is preliminary data.</text>
</comment>
<feature type="region of interest" description="Disordered" evidence="1">
    <location>
        <begin position="1"/>
        <end position="38"/>
    </location>
</feature>
<protein>
    <submittedName>
        <fullName evidence="2">Uncharacterized protein</fullName>
    </submittedName>
</protein>
<feature type="non-terminal residue" evidence="2">
    <location>
        <position position="257"/>
    </location>
</feature>
<evidence type="ECO:0000256" key="1">
    <source>
        <dbReference type="SAM" id="MobiDB-lite"/>
    </source>
</evidence>
<sequence>MNTNDPSSVLYDPASPNAYDPFPSPIDHIDRPPSAQSINPRFLDIDDLSHLAELPLSYDEVIPTLGPLKEALLSNKEEAEQRASEAEILSGPIANILDLHCASNPHMPVRQASSKHFEAYIRGTPAQLTSVHDHQKKLLAENAIVHTPNSKKSNASTARSSITTTMFPSESKKKNLINRKKMENSPDDRLFLRLSEDSSLRNYSGYALLSYIKSQLGPDKDLLANVLPTKTGHALCPSKGNMNTYETKISTSKICGE</sequence>
<organism evidence="2 3">
    <name type="scientific">Erysiphe pulchra</name>
    <dbReference type="NCBI Taxonomy" id="225359"/>
    <lineage>
        <taxon>Eukaryota</taxon>
        <taxon>Fungi</taxon>
        <taxon>Dikarya</taxon>
        <taxon>Ascomycota</taxon>
        <taxon>Pezizomycotina</taxon>
        <taxon>Leotiomycetes</taxon>
        <taxon>Erysiphales</taxon>
        <taxon>Erysiphaceae</taxon>
        <taxon>Erysiphe</taxon>
    </lineage>
</organism>
<accession>A0A2S4PLT3</accession>
<name>A0A2S4PLT3_9PEZI</name>
<keyword evidence="3" id="KW-1185">Reference proteome</keyword>
<dbReference type="EMBL" id="PEDP01002008">
    <property type="protein sequence ID" value="POS82990.1"/>
    <property type="molecule type" value="Genomic_DNA"/>
</dbReference>
<evidence type="ECO:0000313" key="3">
    <source>
        <dbReference type="Proteomes" id="UP000237438"/>
    </source>
</evidence>
<dbReference type="Proteomes" id="UP000237438">
    <property type="component" value="Unassembled WGS sequence"/>
</dbReference>
<reference evidence="2 3" key="1">
    <citation type="submission" date="2017-10" db="EMBL/GenBank/DDBJ databases">
        <title>Development of genomic resources for the powdery mildew, Erysiphe pulchra.</title>
        <authorList>
            <person name="Wadl P.A."/>
            <person name="Mack B.M."/>
            <person name="Moore G."/>
            <person name="Beltz S.B."/>
        </authorList>
    </citation>
    <scope>NUCLEOTIDE SEQUENCE [LARGE SCALE GENOMIC DNA]</scope>
    <source>
        <strain evidence="2">Cflorida</strain>
    </source>
</reference>
<gene>
    <name evidence="2" type="ORF">EPUL_006331</name>
</gene>
<dbReference type="AlphaFoldDB" id="A0A2S4PLT3"/>
<proteinExistence type="predicted"/>